<keyword evidence="1" id="KW-1133">Transmembrane helix</keyword>
<feature type="domain" description="CAAX prenyl protease 2/Lysostaphin resistance protein A-like" evidence="2">
    <location>
        <begin position="91"/>
        <end position="188"/>
    </location>
</feature>
<organism evidence="3">
    <name type="scientific">bioreactor metagenome</name>
    <dbReference type="NCBI Taxonomy" id="1076179"/>
    <lineage>
        <taxon>unclassified sequences</taxon>
        <taxon>metagenomes</taxon>
        <taxon>ecological metagenomes</taxon>
    </lineage>
</organism>
<protein>
    <recommendedName>
        <fullName evidence="2">CAAX prenyl protease 2/Lysostaphin resistance protein A-like domain-containing protein</fullName>
    </recommendedName>
</protein>
<evidence type="ECO:0000259" key="2">
    <source>
        <dbReference type="Pfam" id="PF02517"/>
    </source>
</evidence>
<dbReference type="GO" id="GO:0004175">
    <property type="term" value="F:endopeptidase activity"/>
    <property type="evidence" value="ECO:0007669"/>
    <property type="project" value="UniProtKB-ARBA"/>
</dbReference>
<gene>
    <name evidence="3" type="ORF">SDC9_99436</name>
</gene>
<comment type="caution">
    <text evidence="3">The sequence shown here is derived from an EMBL/GenBank/DDBJ whole genome shotgun (WGS) entry which is preliminary data.</text>
</comment>
<feature type="transmembrane region" description="Helical" evidence="1">
    <location>
        <begin position="117"/>
        <end position="140"/>
    </location>
</feature>
<dbReference type="GO" id="GO:0080120">
    <property type="term" value="P:CAAX-box protein maturation"/>
    <property type="evidence" value="ECO:0007669"/>
    <property type="project" value="UniProtKB-ARBA"/>
</dbReference>
<sequence length="198" mass="20918">MGVVISAVLQAVLFLVLPFVWWTVTARRRIGFFAWLGWKRPVVTRPTVLVAVMVGAFLLFLVPAFVIAPRVASSAATSQFHGLGWAGLPEVIAYALLQTAFAEESLFRGFLLKRVAVSLGFWPANAIQAVVFALVHAVPFGLVVNAGWGLAIGVLTGAIGALLGYLNERLAGGSLIPGWMLHAGANLLTGCLALAAVL</sequence>
<evidence type="ECO:0000256" key="1">
    <source>
        <dbReference type="SAM" id="Phobius"/>
    </source>
</evidence>
<keyword evidence="1" id="KW-0472">Membrane</keyword>
<reference evidence="3" key="1">
    <citation type="submission" date="2019-08" db="EMBL/GenBank/DDBJ databases">
        <authorList>
            <person name="Kucharzyk K."/>
            <person name="Murdoch R.W."/>
            <person name="Higgins S."/>
            <person name="Loffler F."/>
        </authorList>
    </citation>
    <scope>NUCLEOTIDE SEQUENCE</scope>
</reference>
<accession>A0A645AIC5</accession>
<name>A0A645AIC5_9ZZZZ</name>
<dbReference type="InterPro" id="IPR003675">
    <property type="entry name" value="Rce1/LyrA-like_dom"/>
</dbReference>
<dbReference type="EMBL" id="VSSQ01013974">
    <property type="protein sequence ID" value="MPM52676.1"/>
    <property type="molecule type" value="Genomic_DNA"/>
</dbReference>
<feature type="transmembrane region" description="Helical" evidence="1">
    <location>
        <begin position="80"/>
        <end position="97"/>
    </location>
</feature>
<feature type="transmembrane region" description="Helical" evidence="1">
    <location>
        <begin position="6"/>
        <end position="26"/>
    </location>
</feature>
<feature type="transmembrane region" description="Helical" evidence="1">
    <location>
        <begin position="146"/>
        <end position="166"/>
    </location>
</feature>
<feature type="transmembrane region" description="Helical" evidence="1">
    <location>
        <begin position="178"/>
        <end position="197"/>
    </location>
</feature>
<dbReference type="AlphaFoldDB" id="A0A645AIC5"/>
<feature type="transmembrane region" description="Helical" evidence="1">
    <location>
        <begin position="47"/>
        <end position="68"/>
    </location>
</feature>
<dbReference type="Pfam" id="PF02517">
    <property type="entry name" value="Rce1-like"/>
    <property type="match status" value="1"/>
</dbReference>
<proteinExistence type="predicted"/>
<evidence type="ECO:0000313" key="3">
    <source>
        <dbReference type="EMBL" id="MPM52676.1"/>
    </source>
</evidence>
<keyword evidence="1" id="KW-0812">Transmembrane</keyword>